<gene>
    <name evidence="1" type="ORF">U9M48_004730</name>
</gene>
<evidence type="ECO:0000313" key="1">
    <source>
        <dbReference type="EMBL" id="WVZ53841.1"/>
    </source>
</evidence>
<dbReference type="AlphaFoldDB" id="A0AAQ3PVB2"/>
<dbReference type="EMBL" id="CP144745">
    <property type="protein sequence ID" value="WVZ53841.1"/>
    <property type="molecule type" value="Genomic_DNA"/>
</dbReference>
<organism evidence="1 2">
    <name type="scientific">Paspalum notatum var. saurae</name>
    <dbReference type="NCBI Taxonomy" id="547442"/>
    <lineage>
        <taxon>Eukaryota</taxon>
        <taxon>Viridiplantae</taxon>
        <taxon>Streptophyta</taxon>
        <taxon>Embryophyta</taxon>
        <taxon>Tracheophyta</taxon>
        <taxon>Spermatophyta</taxon>
        <taxon>Magnoliopsida</taxon>
        <taxon>Liliopsida</taxon>
        <taxon>Poales</taxon>
        <taxon>Poaceae</taxon>
        <taxon>PACMAD clade</taxon>
        <taxon>Panicoideae</taxon>
        <taxon>Andropogonodae</taxon>
        <taxon>Paspaleae</taxon>
        <taxon>Paspalinae</taxon>
        <taxon>Paspalum</taxon>
    </lineage>
</organism>
<evidence type="ECO:0000313" key="2">
    <source>
        <dbReference type="Proteomes" id="UP001341281"/>
    </source>
</evidence>
<protein>
    <submittedName>
        <fullName evidence="1">Uncharacterized protein</fullName>
    </submittedName>
</protein>
<accession>A0AAQ3PVB2</accession>
<sequence length="130" mass="14472">MTNGDAADCGLYANISFEQMAEIMLPKAVECLGRNAGATAYQMVWRSNHGGAYLRVEKTAGRRRATTQMNRKDGAGGNRRLKQRGNKFMIWRRGVTEFIGSLVALAPVQLQGLIVDWIQKEKEMHSSALK</sequence>
<proteinExistence type="predicted"/>
<keyword evidence="2" id="KW-1185">Reference proteome</keyword>
<name>A0AAQ3PVB2_PASNO</name>
<dbReference type="Proteomes" id="UP001341281">
    <property type="component" value="Chromosome 01"/>
</dbReference>
<reference evidence="1 2" key="1">
    <citation type="submission" date="2024-02" db="EMBL/GenBank/DDBJ databases">
        <title>High-quality chromosome-scale genome assembly of Pensacola bahiagrass (Paspalum notatum Flugge var. saurae).</title>
        <authorList>
            <person name="Vega J.M."/>
            <person name="Podio M."/>
            <person name="Orjuela J."/>
            <person name="Siena L.A."/>
            <person name="Pessino S.C."/>
            <person name="Combes M.C."/>
            <person name="Mariac C."/>
            <person name="Albertini E."/>
            <person name="Pupilli F."/>
            <person name="Ortiz J.P.A."/>
            <person name="Leblanc O."/>
        </authorList>
    </citation>
    <scope>NUCLEOTIDE SEQUENCE [LARGE SCALE GENOMIC DNA]</scope>
    <source>
        <strain evidence="1">R1</strain>
        <tissue evidence="1">Leaf</tissue>
    </source>
</reference>